<dbReference type="AlphaFoldDB" id="A0A0B4XNH6"/>
<dbReference type="OrthoDB" id="5612767at2"/>
<feature type="binding site" description="axial binding residue" evidence="7">
    <location>
        <position position="71"/>
    </location>
    <ligand>
        <name>heme</name>
        <dbReference type="ChEBI" id="CHEBI:30413"/>
        <note>ligand shared with second transmembrane subunit</note>
    </ligand>
    <ligandPart>
        <name>Fe</name>
        <dbReference type="ChEBI" id="CHEBI:18248"/>
    </ligandPart>
</feature>
<dbReference type="NCBIfam" id="TIGR02968">
    <property type="entry name" value="succ_dehyd_anc"/>
    <property type="match status" value="1"/>
</dbReference>
<evidence type="ECO:0000256" key="5">
    <source>
        <dbReference type="PIRNR" id="PIRNR000169"/>
    </source>
</evidence>
<accession>A0A0B4XNH6</accession>
<reference evidence="9 10" key="1">
    <citation type="journal article" date="2012" name="J. Bacteriol.">
        <title>Genome sequence of an alkane-degrading bacterium, Alcanivorax pacificus type strain W11-5, isolated from deep sea sediment.</title>
        <authorList>
            <person name="Lai Q."/>
            <person name="Shao Z."/>
        </authorList>
    </citation>
    <scope>NUCLEOTIDE SEQUENCE [LARGE SCALE GENOMIC DNA]</scope>
    <source>
        <strain evidence="9 10">W11-5</strain>
    </source>
</reference>
<keyword evidence="5" id="KW-0997">Cell inner membrane</keyword>
<keyword evidence="7" id="KW-0479">Metal-binding</keyword>
<comment type="cofactor">
    <cofactor evidence="7">
        <name>heme</name>
        <dbReference type="ChEBI" id="CHEBI:30413"/>
    </cofactor>
    <text evidence="7">The heme is bound between the two transmembrane subunits.</text>
</comment>
<evidence type="ECO:0000313" key="9">
    <source>
        <dbReference type="EMBL" id="AJD48013.1"/>
    </source>
</evidence>
<gene>
    <name evidence="9" type="ORF">S7S_07985</name>
</gene>
<dbReference type="GO" id="GO:0006099">
    <property type="term" value="P:tricarboxylic acid cycle"/>
    <property type="evidence" value="ECO:0007669"/>
    <property type="project" value="UniProtKB-UniRule"/>
</dbReference>
<proteinExistence type="predicted"/>
<protein>
    <recommendedName>
        <fullName evidence="5">Succinate dehydrogenase hydrophobic membrane anchor subunit</fullName>
    </recommendedName>
</protein>
<organism evidence="9 10">
    <name type="scientific">Isoalcanivorax pacificus W11-5</name>
    <dbReference type="NCBI Taxonomy" id="391936"/>
    <lineage>
        <taxon>Bacteria</taxon>
        <taxon>Pseudomonadati</taxon>
        <taxon>Pseudomonadota</taxon>
        <taxon>Gammaproteobacteria</taxon>
        <taxon>Oceanospirillales</taxon>
        <taxon>Alcanivoracaceae</taxon>
        <taxon>Isoalcanivorax</taxon>
    </lineage>
</organism>
<keyword evidence="3 8" id="KW-0812">Transmembrane</keyword>
<dbReference type="SUPFAM" id="SSF81343">
    <property type="entry name" value="Fumarate reductase respiratory complex transmembrane subunits"/>
    <property type="match status" value="1"/>
</dbReference>
<keyword evidence="5 8" id="KW-0472">Membrane</keyword>
<dbReference type="RefSeq" id="WP_008735835.1">
    <property type="nucleotide sequence ID" value="NZ_CP004387.1"/>
</dbReference>
<comment type="pathway">
    <text evidence="5">Carbohydrate metabolism; tricarboxylic acid cycle.</text>
</comment>
<evidence type="ECO:0000256" key="2">
    <source>
        <dbReference type="ARBA" id="ARBA00004141"/>
    </source>
</evidence>
<keyword evidence="5" id="KW-0816">Tricarboxylic acid cycle</keyword>
<evidence type="ECO:0000313" key="10">
    <source>
        <dbReference type="Proteomes" id="UP000006764"/>
    </source>
</evidence>
<dbReference type="GO" id="GO:0009055">
    <property type="term" value="F:electron transfer activity"/>
    <property type="evidence" value="ECO:0007669"/>
    <property type="project" value="TreeGrafter"/>
</dbReference>
<dbReference type="InterPro" id="IPR034804">
    <property type="entry name" value="SQR/QFR_C/D"/>
</dbReference>
<keyword evidence="5" id="KW-0813">Transport</keyword>
<feature type="binding site" evidence="6">
    <location>
        <position position="83"/>
    </location>
    <ligand>
        <name>a ubiquinone</name>
        <dbReference type="ChEBI" id="CHEBI:16389"/>
    </ligand>
</feature>
<dbReference type="PANTHER" id="PTHR38689:SF1">
    <property type="entry name" value="SUCCINATE DEHYDROGENASE HYDROPHOBIC MEMBRANE ANCHOR SUBUNIT"/>
    <property type="match status" value="1"/>
</dbReference>
<dbReference type="Proteomes" id="UP000006764">
    <property type="component" value="Chromosome"/>
</dbReference>
<keyword evidence="7" id="KW-0408">Iron</keyword>
<dbReference type="CDD" id="cd03494">
    <property type="entry name" value="SQR_TypeC_SdhD"/>
    <property type="match status" value="1"/>
</dbReference>
<dbReference type="GO" id="GO:0020037">
    <property type="term" value="F:heme binding"/>
    <property type="evidence" value="ECO:0007669"/>
    <property type="project" value="InterPro"/>
</dbReference>
<evidence type="ECO:0000256" key="6">
    <source>
        <dbReference type="PIRSR" id="PIRSR000169-1"/>
    </source>
</evidence>
<dbReference type="GO" id="GO:0005886">
    <property type="term" value="C:plasma membrane"/>
    <property type="evidence" value="ECO:0007669"/>
    <property type="project" value="UniProtKB-SubCell"/>
</dbReference>
<dbReference type="InterPro" id="IPR014312">
    <property type="entry name" value="Succ_DH_anchor"/>
</dbReference>
<dbReference type="GO" id="GO:0046872">
    <property type="term" value="F:metal ion binding"/>
    <property type="evidence" value="ECO:0007669"/>
    <property type="project" value="UniProtKB-KW"/>
</dbReference>
<sequence>MVTSVTSFSRNGVSDWLVQRFSAILLGAYFIGLFGYLVCGAGVDYAAWHALMTSVPMKIINTLVILAIAAHAWVGLWTVTTDYLTRMTFGGAATGVRLAAQALLALLLAGYVLWGLWMIWGA</sequence>
<dbReference type="EMBL" id="CP004387">
    <property type="protein sequence ID" value="AJD48013.1"/>
    <property type="molecule type" value="Genomic_DNA"/>
</dbReference>
<comment type="subcellular location">
    <subcellularLocation>
        <location evidence="5">Cell inner membrane</location>
        <topology evidence="5">Multi-pass membrane protein</topology>
    </subcellularLocation>
    <subcellularLocation>
        <location evidence="2">Membrane</location>
        <topology evidence="2">Multi-pass membrane protein</topology>
    </subcellularLocation>
</comment>
<dbReference type="UniPathway" id="UPA00223"/>
<keyword evidence="5" id="KW-1003">Cell membrane</keyword>
<evidence type="ECO:0000256" key="1">
    <source>
        <dbReference type="ARBA" id="ARBA00004050"/>
    </source>
</evidence>
<dbReference type="PIRSF" id="PIRSF000169">
    <property type="entry name" value="SDH_D"/>
    <property type="match status" value="1"/>
</dbReference>
<dbReference type="GO" id="GO:0017004">
    <property type="term" value="P:cytochrome complex assembly"/>
    <property type="evidence" value="ECO:0007669"/>
    <property type="project" value="TreeGrafter"/>
</dbReference>
<evidence type="ECO:0000256" key="7">
    <source>
        <dbReference type="PIRSR" id="PIRSR000169-2"/>
    </source>
</evidence>
<keyword evidence="4 8" id="KW-1133">Transmembrane helix</keyword>
<keyword evidence="7" id="KW-0349">Heme</keyword>
<dbReference type="PANTHER" id="PTHR38689">
    <property type="entry name" value="SUCCINATE DEHYDROGENASE HYDROPHOBIC MEMBRANE ANCHOR SUBUNIT"/>
    <property type="match status" value="1"/>
</dbReference>
<evidence type="ECO:0000256" key="3">
    <source>
        <dbReference type="ARBA" id="ARBA00022692"/>
    </source>
</evidence>
<name>A0A0B4XNH6_9GAMM</name>
<evidence type="ECO:0000256" key="8">
    <source>
        <dbReference type="SAM" id="Phobius"/>
    </source>
</evidence>
<dbReference type="STRING" id="391936.S7S_07985"/>
<dbReference type="HOGENOM" id="CLU_151315_2_0_6"/>
<dbReference type="Gene3D" id="1.20.1300.10">
    <property type="entry name" value="Fumarate reductase/succinate dehydrogenase, transmembrane subunit"/>
    <property type="match status" value="1"/>
</dbReference>
<comment type="function">
    <text evidence="1 5">Membrane-anchoring subunit of succinate dehydrogenase (SDH).</text>
</comment>
<feature type="transmembrane region" description="Helical" evidence="8">
    <location>
        <begin position="20"/>
        <end position="47"/>
    </location>
</feature>
<feature type="transmembrane region" description="Helical" evidence="8">
    <location>
        <begin position="59"/>
        <end position="79"/>
    </location>
</feature>
<dbReference type="KEGG" id="apac:S7S_07985"/>
<keyword evidence="5" id="KW-0249">Electron transport</keyword>
<keyword evidence="10" id="KW-1185">Reference proteome</keyword>
<feature type="transmembrane region" description="Helical" evidence="8">
    <location>
        <begin position="99"/>
        <end position="120"/>
    </location>
</feature>
<evidence type="ECO:0000256" key="4">
    <source>
        <dbReference type="ARBA" id="ARBA00022989"/>
    </source>
</evidence>